<gene>
    <name evidence="2" type="ORF">H0H81_004648</name>
</gene>
<comment type="caution">
    <text evidence="2">The sequence shown here is derived from an EMBL/GenBank/DDBJ whole genome shotgun (WGS) entry which is preliminary data.</text>
</comment>
<reference evidence="2" key="1">
    <citation type="submission" date="2021-02" db="EMBL/GenBank/DDBJ databases">
        <authorList>
            <person name="Nieuwenhuis M."/>
            <person name="Van De Peppel L.J.J."/>
        </authorList>
    </citation>
    <scope>NUCLEOTIDE SEQUENCE</scope>
    <source>
        <strain evidence="2">D49</strain>
    </source>
</reference>
<keyword evidence="1" id="KW-0812">Transmembrane</keyword>
<dbReference type="AlphaFoldDB" id="A0A9P7GLZ9"/>
<dbReference type="OrthoDB" id="2743740at2759"/>
<dbReference type="EMBL" id="JABCKI010000118">
    <property type="protein sequence ID" value="KAG5652538.1"/>
    <property type="molecule type" value="Genomic_DNA"/>
</dbReference>
<feature type="transmembrane region" description="Helical" evidence="1">
    <location>
        <begin position="12"/>
        <end position="34"/>
    </location>
</feature>
<keyword evidence="3" id="KW-1185">Reference proteome</keyword>
<sequence>MAVDIPKTFGALLIGAIVASAFSGIVTVQTFAYFKYYPTDRAPLKALAPRYFAHSVREHVFMGPSDRALWRRFED</sequence>
<name>A0A9P7GLZ9_9AGAR</name>
<dbReference type="Proteomes" id="UP000717328">
    <property type="component" value="Unassembled WGS sequence"/>
</dbReference>
<keyword evidence="1" id="KW-1133">Transmembrane helix</keyword>
<protein>
    <submittedName>
        <fullName evidence="2">Uncharacterized protein</fullName>
    </submittedName>
</protein>
<evidence type="ECO:0000313" key="3">
    <source>
        <dbReference type="Proteomes" id="UP000717328"/>
    </source>
</evidence>
<evidence type="ECO:0000313" key="2">
    <source>
        <dbReference type="EMBL" id="KAG5652538.1"/>
    </source>
</evidence>
<organism evidence="2 3">
    <name type="scientific">Sphagnurus paluster</name>
    <dbReference type="NCBI Taxonomy" id="117069"/>
    <lineage>
        <taxon>Eukaryota</taxon>
        <taxon>Fungi</taxon>
        <taxon>Dikarya</taxon>
        <taxon>Basidiomycota</taxon>
        <taxon>Agaricomycotina</taxon>
        <taxon>Agaricomycetes</taxon>
        <taxon>Agaricomycetidae</taxon>
        <taxon>Agaricales</taxon>
        <taxon>Tricholomatineae</taxon>
        <taxon>Lyophyllaceae</taxon>
        <taxon>Sphagnurus</taxon>
    </lineage>
</organism>
<proteinExistence type="predicted"/>
<keyword evidence="1" id="KW-0472">Membrane</keyword>
<accession>A0A9P7GLZ9</accession>
<reference evidence="2" key="2">
    <citation type="submission" date="2021-10" db="EMBL/GenBank/DDBJ databases">
        <title>Phylogenomics reveals ancestral predisposition of the termite-cultivated fungus Termitomyces towards a domesticated lifestyle.</title>
        <authorList>
            <person name="Auxier B."/>
            <person name="Grum-Grzhimaylo A."/>
            <person name="Cardenas M.E."/>
            <person name="Lodge J.D."/>
            <person name="Laessoe T."/>
            <person name="Pedersen O."/>
            <person name="Smith M.E."/>
            <person name="Kuyper T.W."/>
            <person name="Franco-Molano E.A."/>
            <person name="Baroni T.J."/>
            <person name="Aanen D.K."/>
        </authorList>
    </citation>
    <scope>NUCLEOTIDE SEQUENCE</scope>
    <source>
        <strain evidence="2">D49</strain>
    </source>
</reference>
<evidence type="ECO:0000256" key="1">
    <source>
        <dbReference type="SAM" id="Phobius"/>
    </source>
</evidence>